<name>A0A2V2YZW3_9BACL</name>
<dbReference type="Pfam" id="PF00550">
    <property type="entry name" value="PP-binding"/>
    <property type="match status" value="1"/>
</dbReference>
<evidence type="ECO:0000259" key="1">
    <source>
        <dbReference type="PROSITE" id="PS50075"/>
    </source>
</evidence>
<dbReference type="Proteomes" id="UP000246635">
    <property type="component" value="Unassembled WGS sequence"/>
</dbReference>
<sequence length="95" mass="11045">MRENTIDSKFLEIVKQVAEGLMDESVFDKDFLDRDLLDLEIDSITFIKLIVALENEFDIEFDDGSLDAEYFNTLQKLKEYVEERLQVTESNSSAI</sequence>
<dbReference type="InterPro" id="IPR036736">
    <property type="entry name" value="ACP-like_sf"/>
</dbReference>
<evidence type="ECO:0000313" key="3">
    <source>
        <dbReference type="Proteomes" id="UP000246635"/>
    </source>
</evidence>
<dbReference type="EMBL" id="QGTQ01000002">
    <property type="protein sequence ID" value="PWW07337.1"/>
    <property type="molecule type" value="Genomic_DNA"/>
</dbReference>
<proteinExistence type="predicted"/>
<reference evidence="2 3" key="1">
    <citation type="submission" date="2018-05" db="EMBL/GenBank/DDBJ databases">
        <title>Genomic Encyclopedia of Type Strains, Phase III (KMG-III): the genomes of soil and plant-associated and newly described type strains.</title>
        <authorList>
            <person name="Whitman W."/>
        </authorList>
    </citation>
    <scope>NUCLEOTIDE SEQUENCE [LARGE SCALE GENOMIC DNA]</scope>
    <source>
        <strain evidence="2 3">CECT 5696</strain>
    </source>
</reference>
<dbReference type="InterPro" id="IPR009081">
    <property type="entry name" value="PP-bd_ACP"/>
</dbReference>
<protein>
    <submittedName>
        <fullName evidence="2">Acyl carrier protein</fullName>
    </submittedName>
</protein>
<dbReference type="AlphaFoldDB" id="A0A2V2YZW3"/>
<dbReference type="SUPFAM" id="SSF47336">
    <property type="entry name" value="ACP-like"/>
    <property type="match status" value="1"/>
</dbReference>
<dbReference type="RefSeq" id="WP_110042587.1">
    <property type="nucleotide sequence ID" value="NZ_CP054612.1"/>
</dbReference>
<dbReference type="Gene3D" id="1.10.1200.10">
    <property type="entry name" value="ACP-like"/>
    <property type="match status" value="1"/>
</dbReference>
<comment type="caution">
    <text evidence="2">The sequence shown here is derived from an EMBL/GenBank/DDBJ whole genome shotgun (WGS) entry which is preliminary data.</text>
</comment>
<gene>
    <name evidence="2" type="ORF">DFQ01_102229</name>
</gene>
<feature type="domain" description="Carrier" evidence="1">
    <location>
        <begin position="4"/>
        <end position="85"/>
    </location>
</feature>
<organism evidence="2 3">
    <name type="scientific">Paenibacillus cellulosilyticus</name>
    <dbReference type="NCBI Taxonomy" id="375489"/>
    <lineage>
        <taxon>Bacteria</taxon>
        <taxon>Bacillati</taxon>
        <taxon>Bacillota</taxon>
        <taxon>Bacilli</taxon>
        <taxon>Bacillales</taxon>
        <taxon>Paenibacillaceae</taxon>
        <taxon>Paenibacillus</taxon>
    </lineage>
</organism>
<accession>A0A2V2YZW3</accession>
<keyword evidence="3" id="KW-1185">Reference proteome</keyword>
<dbReference type="PROSITE" id="PS50075">
    <property type="entry name" value="CARRIER"/>
    <property type="match status" value="1"/>
</dbReference>
<dbReference type="OrthoDB" id="2619420at2"/>
<evidence type="ECO:0000313" key="2">
    <source>
        <dbReference type="EMBL" id="PWW07337.1"/>
    </source>
</evidence>